<dbReference type="GO" id="GO:0045271">
    <property type="term" value="C:respiratory chain complex I"/>
    <property type="evidence" value="ECO:0007669"/>
    <property type="project" value="UniProtKB-ARBA"/>
</dbReference>
<evidence type="ECO:0000313" key="13">
    <source>
        <dbReference type="EMBL" id="KAJ7306113.1"/>
    </source>
</evidence>
<evidence type="ECO:0000256" key="7">
    <source>
        <dbReference type="ARBA" id="ARBA00022982"/>
    </source>
</evidence>
<evidence type="ECO:0000256" key="1">
    <source>
        <dbReference type="ARBA" id="ARBA00004443"/>
    </source>
</evidence>
<comment type="subcellular location">
    <subcellularLocation>
        <location evidence="1">Mitochondrion inner membrane</location>
        <topology evidence="1">Peripheral membrane protein</topology>
        <orientation evidence="1">Matrix side</orientation>
    </subcellularLocation>
</comment>
<protein>
    <recommendedName>
        <fullName evidence="3">NADH dehydrogenase [ubiquinone] 1 beta subcomplex subunit 10</fullName>
    </recommendedName>
    <alternativeName>
        <fullName evidence="11">Complex I-PDSW</fullName>
    </alternativeName>
    <alternativeName>
        <fullName evidence="12">NADH-ubiquinone oxidoreductase PDSW subunit</fullName>
    </alternativeName>
</protein>
<keyword evidence="4" id="KW-0813">Transport</keyword>
<dbReference type="OrthoDB" id="6017729at2759"/>
<comment type="function">
    <text evidence="10">Accessory subunit that is involved in the functional assembly of the mitochondrial respiratory chain complex I. Complex I has an NADH dehydrogenase activity with ubiquinone as an immediate electron acceptor and mediates the transfer of electrons from NADH to the respiratory chain.</text>
</comment>
<keyword evidence="9" id="KW-0472">Membrane</keyword>
<evidence type="ECO:0000256" key="3">
    <source>
        <dbReference type="ARBA" id="ARBA00014109"/>
    </source>
</evidence>
<dbReference type="Proteomes" id="UP001142489">
    <property type="component" value="Unassembled WGS sequence"/>
</dbReference>
<evidence type="ECO:0000256" key="8">
    <source>
        <dbReference type="ARBA" id="ARBA00023128"/>
    </source>
</evidence>
<reference evidence="13" key="1">
    <citation type="journal article" date="2023" name="DNA Res.">
        <title>Chromosome-level genome assembly of Phrynocephalus forsythii using third-generation DNA sequencing and Hi-C analysis.</title>
        <authorList>
            <person name="Qi Y."/>
            <person name="Zhao W."/>
            <person name="Zhao Y."/>
            <person name="Niu C."/>
            <person name="Cao S."/>
            <person name="Zhang Y."/>
        </authorList>
    </citation>
    <scope>NUCLEOTIDE SEQUENCE</scope>
    <source>
        <tissue evidence="13">Muscle</tissue>
    </source>
</reference>
<comment type="caution">
    <text evidence="13">The sequence shown here is derived from an EMBL/GenBank/DDBJ whole genome shotgun (WGS) entry which is preliminary data.</text>
</comment>
<accession>A0A9Q0X976</accession>
<evidence type="ECO:0000256" key="5">
    <source>
        <dbReference type="ARBA" id="ARBA00022660"/>
    </source>
</evidence>
<evidence type="ECO:0000256" key="10">
    <source>
        <dbReference type="ARBA" id="ARBA00024857"/>
    </source>
</evidence>
<evidence type="ECO:0000313" key="14">
    <source>
        <dbReference type="Proteomes" id="UP001142489"/>
    </source>
</evidence>
<sequence>MRALPLPRSGREGAAILSAGRASFAAAAAAAAAMPEDSIREVYPPKAERTPKQDESDFFAPLVAFYAQVVDRPVTRWKEWMDSVRAKNKLHYYHQRFRRVPDVTECLEDDFICLYEAEMQWRRDHVVDQHIVKIMQERVSYCRTLEGENYAEKCAIPVQQYKDVSKIYWNKYGDLGAHGTARKCLMKQKHQMIAERKAKREAKAAEE</sequence>
<comment type="similarity">
    <text evidence="2">Belongs to the complex I NDUFB10 subunit family.</text>
</comment>
<dbReference type="AlphaFoldDB" id="A0A9Q0X976"/>
<dbReference type="PANTHER" id="PTHR13094">
    <property type="entry name" value="NADH-UBIQUINONE OXIDOREDUCTASE PDSW SUBUNIT"/>
    <property type="match status" value="1"/>
</dbReference>
<dbReference type="InterPro" id="IPR039993">
    <property type="entry name" value="NDUFB10"/>
</dbReference>
<keyword evidence="7" id="KW-0249">Electron transport</keyword>
<dbReference type="GO" id="GO:0005743">
    <property type="term" value="C:mitochondrial inner membrane"/>
    <property type="evidence" value="ECO:0007669"/>
    <property type="project" value="UniProtKB-SubCell"/>
</dbReference>
<evidence type="ECO:0000256" key="2">
    <source>
        <dbReference type="ARBA" id="ARBA00008317"/>
    </source>
</evidence>
<evidence type="ECO:0000256" key="4">
    <source>
        <dbReference type="ARBA" id="ARBA00022448"/>
    </source>
</evidence>
<evidence type="ECO:0000256" key="12">
    <source>
        <dbReference type="ARBA" id="ARBA00032549"/>
    </source>
</evidence>
<dbReference type="EMBL" id="JAPFRF010000021">
    <property type="protein sequence ID" value="KAJ7306113.1"/>
    <property type="molecule type" value="Genomic_DNA"/>
</dbReference>
<keyword evidence="6" id="KW-0999">Mitochondrion inner membrane</keyword>
<gene>
    <name evidence="13" type="ORF">JRQ81_010479</name>
</gene>
<evidence type="ECO:0000256" key="6">
    <source>
        <dbReference type="ARBA" id="ARBA00022792"/>
    </source>
</evidence>
<organism evidence="13 14">
    <name type="scientific">Phrynocephalus forsythii</name>
    <dbReference type="NCBI Taxonomy" id="171643"/>
    <lineage>
        <taxon>Eukaryota</taxon>
        <taxon>Metazoa</taxon>
        <taxon>Chordata</taxon>
        <taxon>Craniata</taxon>
        <taxon>Vertebrata</taxon>
        <taxon>Euteleostomi</taxon>
        <taxon>Lepidosauria</taxon>
        <taxon>Squamata</taxon>
        <taxon>Bifurcata</taxon>
        <taxon>Unidentata</taxon>
        <taxon>Episquamata</taxon>
        <taxon>Toxicofera</taxon>
        <taxon>Iguania</taxon>
        <taxon>Acrodonta</taxon>
        <taxon>Agamidae</taxon>
        <taxon>Agaminae</taxon>
        <taxon>Phrynocephalus</taxon>
    </lineage>
</organism>
<dbReference type="InterPro" id="IPR019377">
    <property type="entry name" value="NADH_UbQ_OxRdtase_su10"/>
</dbReference>
<keyword evidence="5" id="KW-0679">Respiratory chain</keyword>
<name>A0A9Q0X976_9SAUR</name>
<evidence type="ECO:0000256" key="11">
    <source>
        <dbReference type="ARBA" id="ARBA00030372"/>
    </source>
</evidence>
<dbReference type="Pfam" id="PF10249">
    <property type="entry name" value="NDUFB10"/>
    <property type="match status" value="1"/>
</dbReference>
<proteinExistence type="inferred from homology"/>
<dbReference type="PANTHER" id="PTHR13094:SF1">
    <property type="entry name" value="NADH DEHYDROGENASE [UBIQUINONE] 1 BETA SUBCOMPLEX SUBUNIT 10"/>
    <property type="match status" value="1"/>
</dbReference>
<evidence type="ECO:0000256" key="9">
    <source>
        <dbReference type="ARBA" id="ARBA00023136"/>
    </source>
</evidence>
<keyword evidence="8" id="KW-0496">Mitochondrion</keyword>
<keyword evidence="14" id="KW-1185">Reference proteome</keyword>